<dbReference type="PANTHER" id="PTHR46246:SF1">
    <property type="entry name" value="GUANOSINE-3',5'-BIS(DIPHOSPHATE) 3'-PYROPHOSPHOHYDROLASE MESH1"/>
    <property type="match status" value="1"/>
</dbReference>
<accession>A0A5S3NXY9</accession>
<protein>
    <submittedName>
        <fullName evidence="2">HD domain-containing protein</fullName>
    </submittedName>
</protein>
<dbReference type="InterPro" id="IPR003607">
    <property type="entry name" value="HD/PDEase_dom"/>
</dbReference>
<dbReference type="PANTHER" id="PTHR46246">
    <property type="entry name" value="GUANOSINE-3',5'-BIS(DIPHOSPHATE) 3'-PYROPHOSPHOHYDROLASE MESH1"/>
    <property type="match status" value="1"/>
</dbReference>
<evidence type="ECO:0000259" key="1">
    <source>
        <dbReference type="SMART" id="SM00471"/>
    </source>
</evidence>
<dbReference type="SUPFAM" id="SSF109604">
    <property type="entry name" value="HD-domain/PDEase-like"/>
    <property type="match status" value="1"/>
</dbReference>
<name>A0A5S3NXY9_9SPHN</name>
<gene>
    <name evidence="2" type="ORF">FEV51_12945</name>
</gene>
<feature type="domain" description="HD/PDEase" evidence="1">
    <location>
        <begin position="32"/>
        <end position="143"/>
    </location>
</feature>
<dbReference type="GO" id="GO:0008893">
    <property type="term" value="F:guanosine-3',5'-bis(diphosphate) 3'-diphosphatase activity"/>
    <property type="evidence" value="ECO:0007669"/>
    <property type="project" value="TreeGrafter"/>
</dbReference>
<dbReference type="Gene3D" id="1.10.3210.10">
    <property type="entry name" value="Hypothetical protein af1432"/>
    <property type="match status" value="1"/>
</dbReference>
<sequence>MTTNSTNQLSERFDDALVYASRIHRDQRRKGADIPYVSHLLGVAAIAIENGATEDQAIAALLHDAVEDQGGAARLEDIRNRFGEEVARIVNDCTDTDIEPKPPWRARKEAYLASLPHKPTASLEVSIADKTHNAGAILADLHIHGGEVWSRFTGRKGGSLWYYRELAKTFAELIPGRASNRFIRLVEEMEEIA</sequence>
<dbReference type="Proteomes" id="UP000309668">
    <property type="component" value="Unassembled WGS sequence"/>
</dbReference>
<dbReference type="EMBL" id="VCAO01000014">
    <property type="protein sequence ID" value="TMM44974.1"/>
    <property type="molecule type" value="Genomic_DNA"/>
</dbReference>
<evidence type="ECO:0000313" key="3">
    <source>
        <dbReference type="Proteomes" id="UP000309668"/>
    </source>
</evidence>
<organism evidence="2 3">
    <name type="scientific">Qipengyuania marisflavi</name>
    <dbReference type="NCBI Taxonomy" id="2486356"/>
    <lineage>
        <taxon>Bacteria</taxon>
        <taxon>Pseudomonadati</taxon>
        <taxon>Pseudomonadota</taxon>
        <taxon>Alphaproteobacteria</taxon>
        <taxon>Sphingomonadales</taxon>
        <taxon>Erythrobacteraceae</taxon>
        <taxon>Qipengyuania</taxon>
    </lineage>
</organism>
<dbReference type="Pfam" id="PF13328">
    <property type="entry name" value="HD_4"/>
    <property type="match status" value="1"/>
</dbReference>
<reference evidence="2 3" key="1">
    <citation type="submission" date="2019-05" db="EMBL/GenBank/DDBJ databases">
        <title>Erythrobacter marisflavi sp. nov., isolated from isolated from water of an estuary environment.</title>
        <authorList>
            <person name="Yoon J.-H."/>
        </authorList>
    </citation>
    <scope>NUCLEOTIDE SEQUENCE [LARGE SCALE GENOMIC DNA]</scope>
    <source>
        <strain evidence="2 3">KEM-5</strain>
    </source>
</reference>
<evidence type="ECO:0000313" key="2">
    <source>
        <dbReference type="EMBL" id="TMM44974.1"/>
    </source>
</evidence>
<dbReference type="SMART" id="SM00471">
    <property type="entry name" value="HDc"/>
    <property type="match status" value="1"/>
</dbReference>
<comment type="caution">
    <text evidence="2">The sequence shown here is derived from an EMBL/GenBank/DDBJ whole genome shotgun (WGS) entry which is preliminary data.</text>
</comment>
<proteinExistence type="predicted"/>
<keyword evidence="3" id="KW-1185">Reference proteome</keyword>
<dbReference type="AlphaFoldDB" id="A0A5S3NXY9"/>
<dbReference type="InterPro" id="IPR052194">
    <property type="entry name" value="MESH1"/>
</dbReference>
<dbReference type="RefSeq" id="WP_138619539.1">
    <property type="nucleotide sequence ID" value="NZ_VCAO01000014.1"/>
</dbReference>
<dbReference type="OrthoDB" id="114045at2"/>